<accession>A0ABW5XE50</accession>
<reference evidence="5" key="1">
    <citation type="journal article" date="2019" name="Int. J. Syst. Evol. Microbiol.">
        <title>The Global Catalogue of Microorganisms (GCM) 10K type strain sequencing project: providing services to taxonomists for standard genome sequencing and annotation.</title>
        <authorList>
            <consortium name="The Broad Institute Genomics Platform"/>
            <consortium name="The Broad Institute Genome Sequencing Center for Infectious Disease"/>
            <person name="Wu L."/>
            <person name="Ma J."/>
        </authorList>
    </citation>
    <scope>NUCLEOTIDE SEQUENCE [LARGE SCALE GENOMIC DNA]</scope>
    <source>
        <strain evidence="5">KCTC 33576</strain>
    </source>
</reference>
<feature type="domain" description="DUF4352" evidence="3">
    <location>
        <begin position="142"/>
        <end position="269"/>
    </location>
</feature>
<dbReference type="RefSeq" id="WP_377464536.1">
    <property type="nucleotide sequence ID" value="NZ_JBHUOP010000001.1"/>
</dbReference>
<sequence length="278" mass="29871">MGNNPFDPPQNFNSPNNSPQGPQPGQQPSGYPQQPPVGYPPQQFQQSPVPPQKEKNWFARHKILTVIFALIAIVVIANLSGGEGEGNTPTAPNSSQSPSPTDNETQADNKEPQEEPTETETPDEEPATQEPEPEPEPEPTGFKIGDVAEAGDMTYKVLSAKTAQSVGESFLAEKAKGTYLVVELEVTNNSNDSSLVTSSFFKLKQGEKVYEADSVASLVANSADGNDSFLGEDLNPDLTMKGVVVFDVPEKVAKAKDNLLQAQTGFWGTQTVDILLAR</sequence>
<evidence type="ECO:0000256" key="2">
    <source>
        <dbReference type="SAM" id="MobiDB-lite"/>
    </source>
</evidence>
<keyword evidence="1" id="KW-0732">Signal</keyword>
<keyword evidence="5" id="KW-1185">Reference proteome</keyword>
<dbReference type="EMBL" id="JBHUOP010000001">
    <property type="protein sequence ID" value="MFD2839113.1"/>
    <property type="molecule type" value="Genomic_DNA"/>
</dbReference>
<organism evidence="4 5">
    <name type="scientific">Populibacterium corticicola</name>
    <dbReference type="NCBI Taxonomy" id="1812826"/>
    <lineage>
        <taxon>Bacteria</taxon>
        <taxon>Bacillati</taxon>
        <taxon>Actinomycetota</taxon>
        <taxon>Actinomycetes</taxon>
        <taxon>Micrococcales</taxon>
        <taxon>Jonesiaceae</taxon>
        <taxon>Populibacterium</taxon>
    </lineage>
</organism>
<gene>
    <name evidence="4" type="ORF">ACFSYH_00800</name>
</gene>
<dbReference type="Gene3D" id="2.60.40.1240">
    <property type="match status" value="1"/>
</dbReference>
<feature type="region of interest" description="Disordered" evidence="2">
    <location>
        <begin position="1"/>
        <end position="51"/>
    </location>
</feature>
<feature type="compositionally biased region" description="Acidic residues" evidence="2">
    <location>
        <begin position="114"/>
        <end position="137"/>
    </location>
</feature>
<protein>
    <submittedName>
        <fullName evidence="4">DUF4352 domain-containing protein</fullName>
    </submittedName>
</protein>
<evidence type="ECO:0000313" key="4">
    <source>
        <dbReference type="EMBL" id="MFD2839113.1"/>
    </source>
</evidence>
<dbReference type="Proteomes" id="UP001597391">
    <property type="component" value="Unassembled WGS sequence"/>
</dbReference>
<evidence type="ECO:0000256" key="1">
    <source>
        <dbReference type="ARBA" id="ARBA00022729"/>
    </source>
</evidence>
<proteinExistence type="predicted"/>
<feature type="compositionally biased region" description="Low complexity" evidence="2">
    <location>
        <begin position="1"/>
        <end position="32"/>
    </location>
</feature>
<dbReference type="Pfam" id="PF11611">
    <property type="entry name" value="DUF4352"/>
    <property type="match status" value="1"/>
</dbReference>
<evidence type="ECO:0000259" key="3">
    <source>
        <dbReference type="Pfam" id="PF11611"/>
    </source>
</evidence>
<dbReference type="InterPro" id="IPR029051">
    <property type="entry name" value="DUF4352"/>
</dbReference>
<feature type="compositionally biased region" description="Polar residues" evidence="2">
    <location>
        <begin position="87"/>
        <end position="106"/>
    </location>
</feature>
<feature type="region of interest" description="Disordered" evidence="2">
    <location>
        <begin position="83"/>
        <end position="144"/>
    </location>
</feature>
<evidence type="ECO:0000313" key="5">
    <source>
        <dbReference type="Proteomes" id="UP001597391"/>
    </source>
</evidence>
<comment type="caution">
    <text evidence="4">The sequence shown here is derived from an EMBL/GenBank/DDBJ whole genome shotgun (WGS) entry which is preliminary data.</text>
</comment>
<dbReference type="InterPro" id="IPR029050">
    <property type="entry name" value="Immunoprotect_excell_Ig-like"/>
</dbReference>
<name>A0ABW5XE50_9MICO</name>